<gene>
    <name evidence="2" type="ORF">NIES37_44970</name>
</gene>
<evidence type="ECO:0000313" key="3">
    <source>
        <dbReference type="Proteomes" id="UP000218785"/>
    </source>
</evidence>
<dbReference type="InterPro" id="IPR049241">
    <property type="entry name" value="DUF6876"/>
</dbReference>
<dbReference type="RefSeq" id="WP_096579435.1">
    <property type="nucleotide sequence ID" value="NZ_CAWNJS010000001.1"/>
</dbReference>
<organism evidence="2 3">
    <name type="scientific">Tolypothrix tenuis PCC 7101</name>
    <dbReference type="NCBI Taxonomy" id="231146"/>
    <lineage>
        <taxon>Bacteria</taxon>
        <taxon>Bacillati</taxon>
        <taxon>Cyanobacteriota</taxon>
        <taxon>Cyanophyceae</taxon>
        <taxon>Nostocales</taxon>
        <taxon>Tolypothrichaceae</taxon>
        <taxon>Tolypothrix</taxon>
    </lineage>
</organism>
<dbReference type="AlphaFoldDB" id="A0A1Z4N4A5"/>
<evidence type="ECO:0000313" key="2">
    <source>
        <dbReference type="EMBL" id="BAZ00505.1"/>
    </source>
</evidence>
<accession>A0A1Z4N4A5</accession>
<name>A0A1Z4N4A5_9CYAN</name>
<evidence type="ECO:0000259" key="1">
    <source>
        <dbReference type="Pfam" id="PF21781"/>
    </source>
</evidence>
<keyword evidence="3" id="KW-1185">Reference proteome</keyword>
<feature type="domain" description="DUF6876" evidence="1">
    <location>
        <begin position="21"/>
        <end position="151"/>
    </location>
</feature>
<protein>
    <recommendedName>
        <fullName evidence="1">DUF6876 domain-containing protein</fullName>
    </recommendedName>
</protein>
<dbReference type="EMBL" id="AP018248">
    <property type="protein sequence ID" value="BAZ00505.1"/>
    <property type="molecule type" value="Genomic_DNA"/>
</dbReference>
<proteinExistence type="predicted"/>
<dbReference type="KEGG" id="ttq:NIES37_44970"/>
<reference evidence="2 3" key="1">
    <citation type="submission" date="2017-06" db="EMBL/GenBank/DDBJ databases">
        <title>Genome sequencing of cyanobaciteial culture collection at National Institute for Environmental Studies (NIES).</title>
        <authorList>
            <person name="Hirose Y."/>
            <person name="Shimura Y."/>
            <person name="Fujisawa T."/>
            <person name="Nakamura Y."/>
            <person name="Kawachi M."/>
        </authorList>
    </citation>
    <scope>NUCLEOTIDE SEQUENCE [LARGE SCALE GENOMIC DNA]</scope>
    <source>
        <strain evidence="2 3">NIES-37</strain>
    </source>
</reference>
<dbReference type="Pfam" id="PF21781">
    <property type="entry name" value="DUF6876"/>
    <property type="match status" value="1"/>
</dbReference>
<sequence>MVNTSELIKHKAEAQPISPEKLKSELNQFCGTTLYYKHPLFPYFFLSDGTHYLRKEAKCHWLFDRIAALQRDPAIELHPKLQEIQFWILKVRANKHATLFCEWDKGQTVLADFITYTDFLLDEVMLYVQPLYLNPESSKRSGWVCHLPSEY</sequence>
<dbReference type="Proteomes" id="UP000218785">
    <property type="component" value="Chromosome"/>
</dbReference>